<accession>A0A1Y1UXZ8</accession>
<reference evidence="2 3" key="1">
    <citation type="submission" date="2016-08" db="EMBL/GenBank/DDBJ databases">
        <title>Genomes of anaerobic fungi encode conserved fungal cellulosomes for biomass hydrolysis.</title>
        <authorList>
            <consortium name="DOE Joint Genome Institute"/>
            <person name="Haitjema C.H."/>
            <person name="Gilmore S.P."/>
            <person name="Henske J.K."/>
            <person name="Solomon K.V."/>
            <person name="De Groot R."/>
            <person name="Kuo A."/>
            <person name="Mondo S.J."/>
            <person name="Salamov A.A."/>
            <person name="Labutti K."/>
            <person name="Zhao Z."/>
            <person name="Chiniquy J."/>
            <person name="Barry K."/>
            <person name="Brewer H.M."/>
            <person name="Purvine S.O."/>
            <person name="Wright A.T."/>
            <person name="Boxma B."/>
            <person name="Van Alen T."/>
            <person name="Hackstein J.H."/>
            <person name="Baker S.E."/>
            <person name="Grigoriev I.V."/>
            <person name="O'Malley M.A."/>
        </authorList>
    </citation>
    <scope>NUCLEOTIDE SEQUENCE [LARGE SCALE GENOMIC DNA]</scope>
    <source>
        <strain evidence="3">finn</strain>
    </source>
</reference>
<comment type="caution">
    <text evidence="2">The sequence shown here is derived from an EMBL/GenBank/DDBJ whole genome shotgun (WGS) entry which is preliminary data.</text>
</comment>
<proteinExistence type="predicted"/>
<dbReference type="AlphaFoldDB" id="A0A1Y1UXZ8"/>
<keyword evidence="3" id="KW-1185">Reference proteome</keyword>
<evidence type="ECO:0000256" key="1">
    <source>
        <dbReference type="SAM" id="Phobius"/>
    </source>
</evidence>
<gene>
    <name evidence="2" type="ORF">BCR36DRAFT_157604</name>
</gene>
<organism evidence="2 3">
    <name type="scientific">Piromyces finnis</name>
    <dbReference type="NCBI Taxonomy" id="1754191"/>
    <lineage>
        <taxon>Eukaryota</taxon>
        <taxon>Fungi</taxon>
        <taxon>Fungi incertae sedis</taxon>
        <taxon>Chytridiomycota</taxon>
        <taxon>Chytridiomycota incertae sedis</taxon>
        <taxon>Neocallimastigomycetes</taxon>
        <taxon>Neocallimastigales</taxon>
        <taxon>Neocallimastigaceae</taxon>
        <taxon>Piromyces</taxon>
    </lineage>
</organism>
<reference evidence="2 3" key="2">
    <citation type="submission" date="2016-08" db="EMBL/GenBank/DDBJ databases">
        <title>Pervasive Adenine N6-methylation of Active Genes in Fungi.</title>
        <authorList>
            <consortium name="DOE Joint Genome Institute"/>
            <person name="Mondo S.J."/>
            <person name="Dannebaum R.O."/>
            <person name="Kuo R.C."/>
            <person name="Labutti K."/>
            <person name="Haridas S."/>
            <person name="Kuo A."/>
            <person name="Salamov A."/>
            <person name="Ahrendt S.R."/>
            <person name="Lipzen A."/>
            <person name="Sullivan W."/>
            <person name="Andreopoulos W.B."/>
            <person name="Clum A."/>
            <person name="Lindquist E."/>
            <person name="Daum C."/>
            <person name="Ramamoorthy G.K."/>
            <person name="Gryganskyi A."/>
            <person name="Culley D."/>
            <person name="Magnuson J.K."/>
            <person name="James T.Y."/>
            <person name="O'Malley M.A."/>
            <person name="Stajich J.E."/>
            <person name="Spatafora J.W."/>
            <person name="Visel A."/>
            <person name="Grigoriev I.V."/>
        </authorList>
    </citation>
    <scope>NUCLEOTIDE SEQUENCE [LARGE SCALE GENOMIC DNA]</scope>
    <source>
        <strain evidence="3">finn</strain>
    </source>
</reference>
<keyword evidence="1" id="KW-1133">Transmembrane helix</keyword>
<evidence type="ECO:0000313" key="3">
    <source>
        <dbReference type="Proteomes" id="UP000193719"/>
    </source>
</evidence>
<feature type="transmembrane region" description="Helical" evidence="1">
    <location>
        <begin position="7"/>
        <end position="25"/>
    </location>
</feature>
<feature type="transmembrane region" description="Helical" evidence="1">
    <location>
        <begin position="31"/>
        <end position="48"/>
    </location>
</feature>
<evidence type="ECO:0008006" key="4">
    <source>
        <dbReference type="Google" id="ProtNLM"/>
    </source>
</evidence>
<keyword evidence="1" id="KW-0472">Membrane</keyword>
<dbReference type="Proteomes" id="UP000193719">
    <property type="component" value="Unassembled WGS sequence"/>
</dbReference>
<dbReference type="EMBL" id="MCFH01000063">
    <property type="protein sequence ID" value="ORX42576.1"/>
    <property type="molecule type" value="Genomic_DNA"/>
</dbReference>
<keyword evidence="1" id="KW-0812">Transmembrane</keyword>
<evidence type="ECO:0000313" key="2">
    <source>
        <dbReference type="EMBL" id="ORX42576.1"/>
    </source>
</evidence>
<name>A0A1Y1UXZ8_9FUNG</name>
<feature type="transmembrane region" description="Helical" evidence="1">
    <location>
        <begin position="60"/>
        <end position="82"/>
    </location>
</feature>
<sequence length="95" mass="11853">MYFYLNFHLFLLIRIHLIIIYFLHLYFDNSFIIWSVILFIFFYLLSSSADNIKYSVYNKIFNISSLLYIYFYCRLFFFIYLLNNLLYRLFNVLLG</sequence>
<protein>
    <recommendedName>
        <fullName evidence="4">TLC domain-containing protein</fullName>
    </recommendedName>
</protein>